<organism evidence="3 4">
    <name type="scientific">Cylicocyclus nassatus</name>
    <name type="common">Nematode worm</name>
    <dbReference type="NCBI Taxonomy" id="53992"/>
    <lineage>
        <taxon>Eukaryota</taxon>
        <taxon>Metazoa</taxon>
        <taxon>Ecdysozoa</taxon>
        <taxon>Nematoda</taxon>
        <taxon>Chromadorea</taxon>
        <taxon>Rhabditida</taxon>
        <taxon>Rhabditina</taxon>
        <taxon>Rhabditomorpha</taxon>
        <taxon>Strongyloidea</taxon>
        <taxon>Strongylidae</taxon>
        <taxon>Cylicocyclus</taxon>
    </lineage>
</organism>
<feature type="region of interest" description="Disordered" evidence="1">
    <location>
        <begin position="20"/>
        <end position="60"/>
    </location>
</feature>
<keyword evidence="2" id="KW-0732">Signal</keyword>
<evidence type="ECO:0000313" key="4">
    <source>
        <dbReference type="Proteomes" id="UP001176961"/>
    </source>
</evidence>
<protein>
    <submittedName>
        <fullName evidence="3">Uncharacterized protein</fullName>
    </submittedName>
</protein>
<evidence type="ECO:0000256" key="1">
    <source>
        <dbReference type="SAM" id="MobiDB-lite"/>
    </source>
</evidence>
<dbReference type="AlphaFoldDB" id="A0AA36DRM8"/>
<keyword evidence="4" id="KW-1185">Reference proteome</keyword>
<comment type="caution">
    <text evidence="3">The sequence shown here is derived from an EMBL/GenBank/DDBJ whole genome shotgun (WGS) entry which is preliminary data.</text>
</comment>
<gene>
    <name evidence="3" type="ORF">CYNAS_LOCUS3703</name>
</gene>
<name>A0AA36DRM8_CYLNA</name>
<feature type="chain" id="PRO_5041408826" evidence="2">
    <location>
        <begin position="18"/>
        <end position="100"/>
    </location>
</feature>
<feature type="signal peptide" evidence="2">
    <location>
        <begin position="1"/>
        <end position="17"/>
    </location>
</feature>
<sequence>MNHTILFIFAFVAIVFAKPPIKGSGTSSEEKAEPEVPDVKERRSVKDRVTQQPEESTDVTEISSPVFVAVVAKKFSAVTAVPSADAKNSSQAKEVGIIVV</sequence>
<feature type="compositionally biased region" description="Polar residues" evidence="1">
    <location>
        <begin position="50"/>
        <end position="60"/>
    </location>
</feature>
<dbReference type="Proteomes" id="UP001176961">
    <property type="component" value="Unassembled WGS sequence"/>
</dbReference>
<reference evidence="3" key="1">
    <citation type="submission" date="2023-07" db="EMBL/GenBank/DDBJ databases">
        <authorList>
            <consortium name="CYATHOMIX"/>
        </authorList>
    </citation>
    <scope>NUCLEOTIDE SEQUENCE</scope>
    <source>
        <strain evidence="3">N/A</strain>
    </source>
</reference>
<accession>A0AA36DRM8</accession>
<dbReference type="EMBL" id="CATQJL010000001">
    <property type="protein sequence ID" value="CAJ0591720.1"/>
    <property type="molecule type" value="Genomic_DNA"/>
</dbReference>
<proteinExistence type="predicted"/>
<evidence type="ECO:0000313" key="3">
    <source>
        <dbReference type="EMBL" id="CAJ0591720.1"/>
    </source>
</evidence>
<feature type="compositionally biased region" description="Basic and acidic residues" evidence="1">
    <location>
        <begin position="28"/>
        <end position="49"/>
    </location>
</feature>
<evidence type="ECO:0000256" key="2">
    <source>
        <dbReference type="SAM" id="SignalP"/>
    </source>
</evidence>